<evidence type="ECO:0000259" key="1">
    <source>
        <dbReference type="PROSITE" id="PS50181"/>
    </source>
</evidence>
<evidence type="ECO:0000313" key="3">
    <source>
        <dbReference type="Proteomes" id="UP001432322"/>
    </source>
</evidence>
<dbReference type="PROSITE" id="PS50181">
    <property type="entry name" value="FBOX"/>
    <property type="match status" value="1"/>
</dbReference>
<dbReference type="InterPro" id="IPR036047">
    <property type="entry name" value="F-box-like_dom_sf"/>
</dbReference>
<organism evidence="2 3">
    <name type="scientific">Pristionchus fissidentatus</name>
    <dbReference type="NCBI Taxonomy" id="1538716"/>
    <lineage>
        <taxon>Eukaryota</taxon>
        <taxon>Metazoa</taxon>
        <taxon>Ecdysozoa</taxon>
        <taxon>Nematoda</taxon>
        <taxon>Chromadorea</taxon>
        <taxon>Rhabditida</taxon>
        <taxon>Rhabditina</taxon>
        <taxon>Diplogasteromorpha</taxon>
        <taxon>Diplogasteroidea</taxon>
        <taxon>Neodiplogasteridae</taxon>
        <taxon>Pristionchus</taxon>
    </lineage>
</organism>
<dbReference type="InterPro" id="IPR001810">
    <property type="entry name" value="F-box_dom"/>
</dbReference>
<comment type="caution">
    <text evidence="2">The sequence shown here is derived from an EMBL/GenBank/DDBJ whole genome shotgun (WGS) entry which is preliminary data.</text>
</comment>
<sequence length="161" mass="18640">MENLPSDILTQIFSYLDLRNRLNLRVSHRFDEIEANFKLKLHSLQIDLYGNNRVSIDMCEKPSSSKHQVVIQKETRNAFMSALRRLAGHAHFVRVTVFAADKSILAETSDIIRLIRTKQMELQISGVNDSNVIDFIDNKKYVESPYLWPMLTGKGINKIYK</sequence>
<protein>
    <recommendedName>
        <fullName evidence="1">F-box domain-containing protein</fullName>
    </recommendedName>
</protein>
<proteinExistence type="predicted"/>
<name>A0AAV5W7W0_9BILA</name>
<dbReference type="Pfam" id="PF12937">
    <property type="entry name" value="F-box-like"/>
    <property type="match status" value="1"/>
</dbReference>
<accession>A0AAV5W7W0</accession>
<reference evidence="2" key="1">
    <citation type="submission" date="2023-10" db="EMBL/GenBank/DDBJ databases">
        <title>Genome assembly of Pristionchus species.</title>
        <authorList>
            <person name="Yoshida K."/>
            <person name="Sommer R.J."/>
        </authorList>
    </citation>
    <scope>NUCLEOTIDE SEQUENCE</scope>
    <source>
        <strain evidence="2">RS5133</strain>
    </source>
</reference>
<evidence type="ECO:0000313" key="2">
    <source>
        <dbReference type="EMBL" id="GMT27926.1"/>
    </source>
</evidence>
<gene>
    <name evidence="2" type="ORF">PFISCL1PPCAC_19223</name>
</gene>
<feature type="domain" description="F-box" evidence="1">
    <location>
        <begin position="1"/>
        <end position="25"/>
    </location>
</feature>
<feature type="non-terminal residue" evidence="2">
    <location>
        <position position="161"/>
    </location>
</feature>
<dbReference type="Proteomes" id="UP001432322">
    <property type="component" value="Unassembled WGS sequence"/>
</dbReference>
<dbReference type="EMBL" id="BTSY01000005">
    <property type="protein sequence ID" value="GMT27926.1"/>
    <property type="molecule type" value="Genomic_DNA"/>
</dbReference>
<dbReference type="AlphaFoldDB" id="A0AAV5W7W0"/>
<keyword evidence="3" id="KW-1185">Reference proteome</keyword>
<dbReference type="SUPFAM" id="SSF81383">
    <property type="entry name" value="F-box domain"/>
    <property type="match status" value="1"/>
</dbReference>